<dbReference type="HAMAP" id="MF_00321">
    <property type="entry name" value="GTPase_EngB"/>
    <property type="match status" value="1"/>
</dbReference>
<dbReference type="NCBIfam" id="TIGR00231">
    <property type="entry name" value="small_GTP"/>
    <property type="match status" value="1"/>
</dbReference>
<evidence type="ECO:0000256" key="3">
    <source>
        <dbReference type="ARBA" id="ARBA00022618"/>
    </source>
</evidence>
<evidence type="ECO:0000256" key="10">
    <source>
        <dbReference type="HAMAP-Rule" id="MF_00321"/>
    </source>
</evidence>
<evidence type="ECO:0000313" key="13">
    <source>
        <dbReference type="Proteomes" id="UP000516361"/>
    </source>
</evidence>
<reference evidence="12 13" key="1">
    <citation type="submission" date="2018-06" db="EMBL/GenBank/DDBJ databases">
        <title>Genome sequencing of Oceanotoga sp. sy52.</title>
        <authorList>
            <person name="Mori K."/>
        </authorList>
    </citation>
    <scope>NUCLEOTIDE SEQUENCE [LARGE SCALE GENOMIC DNA]</scope>
    <source>
        <strain evidence="13">sy52</strain>
    </source>
</reference>
<accession>A0A7G1G8A8</accession>
<dbReference type="Pfam" id="PF01926">
    <property type="entry name" value="MMR_HSR1"/>
    <property type="match status" value="1"/>
</dbReference>
<evidence type="ECO:0000256" key="5">
    <source>
        <dbReference type="ARBA" id="ARBA00022741"/>
    </source>
</evidence>
<keyword evidence="4" id="KW-0479">Metal-binding</keyword>
<comment type="cofactor">
    <cofactor evidence="1">
        <name>Mg(2+)</name>
        <dbReference type="ChEBI" id="CHEBI:18420"/>
    </cofactor>
</comment>
<evidence type="ECO:0000313" key="12">
    <source>
        <dbReference type="EMBL" id="BBE31636.1"/>
    </source>
</evidence>
<organism evidence="12 13">
    <name type="scientific">Tepiditoga spiralis</name>
    <dbReference type="NCBI Taxonomy" id="2108365"/>
    <lineage>
        <taxon>Bacteria</taxon>
        <taxon>Thermotogati</taxon>
        <taxon>Thermotogota</taxon>
        <taxon>Thermotogae</taxon>
        <taxon>Petrotogales</taxon>
        <taxon>Petrotogaceae</taxon>
        <taxon>Tepiditoga</taxon>
    </lineage>
</organism>
<dbReference type="NCBIfam" id="TIGR03598">
    <property type="entry name" value="GTPase_YsxC"/>
    <property type="match status" value="1"/>
</dbReference>
<keyword evidence="3 10" id="KW-0132">Cell division</keyword>
<keyword evidence="8 10" id="KW-0717">Septation</keyword>
<dbReference type="Gene3D" id="3.40.50.300">
    <property type="entry name" value="P-loop containing nucleotide triphosphate hydrolases"/>
    <property type="match status" value="1"/>
</dbReference>
<dbReference type="InterPro" id="IPR005225">
    <property type="entry name" value="Small_GTP-bd"/>
</dbReference>
<dbReference type="InParanoid" id="A0A7G1G8A8"/>
<dbReference type="EMBL" id="AP018712">
    <property type="protein sequence ID" value="BBE31636.1"/>
    <property type="molecule type" value="Genomic_DNA"/>
</dbReference>
<dbReference type="PANTHER" id="PTHR11649:SF13">
    <property type="entry name" value="ENGB-TYPE G DOMAIN-CONTAINING PROTEIN"/>
    <property type="match status" value="1"/>
</dbReference>
<evidence type="ECO:0000256" key="6">
    <source>
        <dbReference type="ARBA" id="ARBA00022842"/>
    </source>
</evidence>
<dbReference type="InterPro" id="IPR006073">
    <property type="entry name" value="GTP-bd"/>
</dbReference>
<dbReference type="GO" id="GO:0000917">
    <property type="term" value="P:division septum assembly"/>
    <property type="evidence" value="ECO:0007669"/>
    <property type="project" value="UniProtKB-KW"/>
</dbReference>
<name>A0A7G1G8A8_9BACT</name>
<keyword evidence="13" id="KW-1185">Reference proteome</keyword>
<dbReference type="SUPFAM" id="SSF52540">
    <property type="entry name" value="P-loop containing nucleoside triphosphate hydrolases"/>
    <property type="match status" value="1"/>
</dbReference>
<protein>
    <recommendedName>
        <fullName evidence="10">Probable GTP-binding protein EngB</fullName>
    </recommendedName>
</protein>
<dbReference type="GO" id="GO:0005525">
    <property type="term" value="F:GTP binding"/>
    <property type="evidence" value="ECO:0007669"/>
    <property type="project" value="UniProtKB-UniRule"/>
</dbReference>
<comment type="function">
    <text evidence="10">Necessary for normal cell division and for the maintenance of normal septation.</text>
</comment>
<dbReference type="CDD" id="cd01876">
    <property type="entry name" value="YihA_EngB"/>
    <property type="match status" value="1"/>
</dbReference>
<dbReference type="InterPro" id="IPR019987">
    <property type="entry name" value="GTP-bd_ribosome_bio_YsxC"/>
</dbReference>
<comment type="similarity">
    <text evidence="2 10">Belongs to the TRAFAC class TrmE-Era-EngA-EngB-Septin-like GTPase superfamily. EngB GTPase family.</text>
</comment>
<dbReference type="KEGG" id="ocy:OSSY52_17770"/>
<dbReference type="GO" id="GO:0005829">
    <property type="term" value="C:cytosol"/>
    <property type="evidence" value="ECO:0007669"/>
    <property type="project" value="TreeGrafter"/>
</dbReference>
<keyword evidence="5 10" id="KW-0547">Nucleotide-binding</keyword>
<dbReference type="InterPro" id="IPR030393">
    <property type="entry name" value="G_ENGB_dom"/>
</dbReference>
<dbReference type="Proteomes" id="UP000516361">
    <property type="component" value="Chromosome"/>
</dbReference>
<keyword evidence="7 10" id="KW-0342">GTP-binding</keyword>
<dbReference type="InterPro" id="IPR027417">
    <property type="entry name" value="P-loop_NTPase"/>
</dbReference>
<keyword evidence="9 10" id="KW-0131">Cell cycle</keyword>
<evidence type="ECO:0000256" key="8">
    <source>
        <dbReference type="ARBA" id="ARBA00023210"/>
    </source>
</evidence>
<evidence type="ECO:0000256" key="4">
    <source>
        <dbReference type="ARBA" id="ARBA00022723"/>
    </source>
</evidence>
<dbReference type="RefSeq" id="WP_190614300.1">
    <property type="nucleotide sequence ID" value="NZ_AP018712.1"/>
</dbReference>
<evidence type="ECO:0000256" key="7">
    <source>
        <dbReference type="ARBA" id="ARBA00023134"/>
    </source>
</evidence>
<keyword evidence="6" id="KW-0460">Magnesium</keyword>
<dbReference type="AlphaFoldDB" id="A0A7G1G8A8"/>
<evidence type="ECO:0000256" key="1">
    <source>
        <dbReference type="ARBA" id="ARBA00001946"/>
    </source>
</evidence>
<evidence type="ECO:0000259" key="11">
    <source>
        <dbReference type="PROSITE" id="PS51706"/>
    </source>
</evidence>
<sequence>MLVKSAELVKMVHNIDHLPEPMNGEIAFAGRSNVGKSSLLNRLMTKKEARVSSKPGKTRSINYYLINKKYYYVDLPGYGFASVSKTEKEKWENLMEGYFTGREELQMVFVLIDHRHPPQKMDHMMVSWLKDLRVPFTIVLTKMDKLKKNERMKMFNTIKSELSYYGNYTYFQTSSEKGEGINELNKYISMIIGN</sequence>
<feature type="domain" description="EngB-type G" evidence="11">
    <location>
        <begin position="22"/>
        <end position="194"/>
    </location>
</feature>
<evidence type="ECO:0000256" key="2">
    <source>
        <dbReference type="ARBA" id="ARBA00009638"/>
    </source>
</evidence>
<gene>
    <name evidence="10 12" type="primary">engB</name>
    <name evidence="12" type="ORF">OSSY52_17770</name>
</gene>
<evidence type="ECO:0000256" key="9">
    <source>
        <dbReference type="ARBA" id="ARBA00023306"/>
    </source>
</evidence>
<proteinExistence type="inferred from homology"/>
<dbReference type="PROSITE" id="PS51706">
    <property type="entry name" value="G_ENGB"/>
    <property type="match status" value="1"/>
</dbReference>
<dbReference type="FunCoup" id="A0A7G1G8A8">
    <property type="interactions" value="242"/>
</dbReference>
<dbReference type="PANTHER" id="PTHR11649">
    <property type="entry name" value="MSS1/TRME-RELATED GTP-BINDING PROTEIN"/>
    <property type="match status" value="1"/>
</dbReference>
<dbReference type="FunFam" id="3.40.50.300:FF:000098">
    <property type="entry name" value="Probable GTP-binding protein EngB"/>
    <property type="match status" value="1"/>
</dbReference>
<dbReference type="GO" id="GO:0046872">
    <property type="term" value="F:metal ion binding"/>
    <property type="evidence" value="ECO:0007669"/>
    <property type="project" value="UniProtKB-KW"/>
</dbReference>